<evidence type="ECO:0000313" key="2">
    <source>
        <dbReference type="EMBL" id="PSR85867.1"/>
    </source>
</evidence>
<feature type="compositionally biased region" description="Pro residues" evidence="1">
    <location>
        <begin position="548"/>
        <end position="564"/>
    </location>
</feature>
<feature type="compositionally biased region" description="Basic and acidic residues" evidence="1">
    <location>
        <begin position="397"/>
        <end position="407"/>
    </location>
</feature>
<dbReference type="EMBL" id="MLYV02000523">
    <property type="protein sequence ID" value="PSR85867.1"/>
    <property type="molecule type" value="Genomic_DNA"/>
</dbReference>
<proteinExistence type="predicted"/>
<gene>
    <name evidence="2" type="ORF">PHLCEN_2v5343</name>
</gene>
<dbReference type="STRING" id="98765.A0A2R6P5K2"/>
<evidence type="ECO:0000256" key="1">
    <source>
        <dbReference type="SAM" id="MobiDB-lite"/>
    </source>
</evidence>
<feature type="region of interest" description="Disordered" evidence="1">
    <location>
        <begin position="390"/>
        <end position="434"/>
    </location>
</feature>
<dbReference type="AlphaFoldDB" id="A0A2R6P5K2"/>
<sequence>MPTEPPPTYSQDQTDLDLPPSPNLEPQILILPSENGVNFQKGYLGADGERAAIEGELQVKGAGTGRWAHVMMSLRTIEHTHNSEVELASSEVVLYSALSSQSEGGPSPSIYPFSIPLPPDTPQCVHTSQSGLEHTLTATLQPADTDAPKLSSTILVHTRRYMSHPHTLHTEPETKIMEDPTRVEVQIPRTAFTAGEALPLYITVPSPRRELILDEGLRLRNIRAELIRIVKVNGSTDESGLQSTINSTKTGAVEASTSSSSHSLDMRSILGVPGGGEVIAVSGASCRLHPTRPLQIRLVLRPPHEQASPISHSGHDHLPATELGQAEPTTSCASISQTTLLHSISFAVCVHITFMHMHSHTERISAISIPVTMLPPSAPLPELEESMDTAYHKKHDRPPARTVRQDDVDVPDYSESEAGPSYAPPPFEEREAPPPFFLAEPEASTSRLPTFLESEAEIYVQADEDPANVPPPQQLFFQGEGVDFGFTPLEQFDGYPDHDGSLTPPPTMEMATRDPNVTNLATLDDNAALDALELALENHPDAAHDDALPPPPPALDDPSDPPPSIDSDFRCPGARQISTPPQHHAAPAFSPHTASTDAVVDAAQVASHGHAPPPYAGVPDHNSDEDHEHVARPPPYVDLVPAAVLDTP</sequence>
<evidence type="ECO:0000313" key="3">
    <source>
        <dbReference type="Proteomes" id="UP000186601"/>
    </source>
</evidence>
<accession>A0A2R6P5K2</accession>
<organism evidence="2 3">
    <name type="scientific">Hermanssonia centrifuga</name>
    <dbReference type="NCBI Taxonomy" id="98765"/>
    <lineage>
        <taxon>Eukaryota</taxon>
        <taxon>Fungi</taxon>
        <taxon>Dikarya</taxon>
        <taxon>Basidiomycota</taxon>
        <taxon>Agaricomycotina</taxon>
        <taxon>Agaricomycetes</taxon>
        <taxon>Polyporales</taxon>
        <taxon>Meruliaceae</taxon>
        <taxon>Hermanssonia</taxon>
    </lineage>
</organism>
<feature type="region of interest" description="Disordered" evidence="1">
    <location>
        <begin position="1"/>
        <end position="25"/>
    </location>
</feature>
<feature type="region of interest" description="Disordered" evidence="1">
    <location>
        <begin position="541"/>
        <end position="648"/>
    </location>
</feature>
<comment type="caution">
    <text evidence="2">The sequence shown here is derived from an EMBL/GenBank/DDBJ whole genome shotgun (WGS) entry which is preliminary data.</text>
</comment>
<keyword evidence="3" id="KW-1185">Reference proteome</keyword>
<dbReference type="Proteomes" id="UP000186601">
    <property type="component" value="Unassembled WGS sequence"/>
</dbReference>
<feature type="compositionally biased region" description="Basic and acidic residues" evidence="1">
    <location>
        <begin position="621"/>
        <end position="631"/>
    </location>
</feature>
<reference evidence="2 3" key="1">
    <citation type="submission" date="2018-02" db="EMBL/GenBank/DDBJ databases">
        <title>Genome sequence of the basidiomycete white-rot fungus Phlebia centrifuga.</title>
        <authorList>
            <person name="Granchi Z."/>
            <person name="Peng M."/>
            <person name="de Vries R.P."/>
            <person name="Hilden K."/>
            <person name="Makela M.R."/>
            <person name="Grigoriev I."/>
            <person name="Riley R."/>
        </authorList>
    </citation>
    <scope>NUCLEOTIDE SEQUENCE [LARGE SCALE GENOMIC DNA]</scope>
    <source>
        <strain evidence="2 3">FBCC195</strain>
    </source>
</reference>
<dbReference type="OrthoDB" id="3357813at2759"/>
<name>A0A2R6P5K2_9APHY</name>
<protein>
    <submittedName>
        <fullName evidence="2">Uncharacterized protein</fullName>
    </submittedName>
</protein>